<feature type="transmembrane region" description="Helical" evidence="10">
    <location>
        <begin position="930"/>
        <end position="949"/>
    </location>
</feature>
<feature type="compositionally biased region" description="Basic and acidic residues" evidence="9">
    <location>
        <begin position="445"/>
        <end position="464"/>
    </location>
</feature>
<feature type="domain" description="Pre-mRNA-splicing factor 3" evidence="13">
    <location>
        <begin position="249"/>
        <end position="458"/>
    </location>
</feature>
<feature type="transmembrane region" description="Helical" evidence="10">
    <location>
        <begin position="839"/>
        <end position="863"/>
    </location>
</feature>
<dbReference type="OrthoDB" id="10264544at2759"/>
<evidence type="ECO:0000256" key="1">
    <source>
        <dbReference type="ARBA" id="ARBA00004123"/>
    </source>
</evidence>
<dbReference type="InterPro" id="IPR022764">
    <property type="entry name" value="Peptidase_S54_rhomboid_dom"/>
</dbReference>
<dbReference type="CDD" id="cd24162">
    <property type="entry name" value="Prp3_C"/>
    <property type="match status" value="1"/>
</dbReference>
<comment type="caution">
    <text evidence="14">The sequence shown here is derived from an EMBL/GenBank/DDBJ whole genome shotgun (WGS) entry which is preliminary data.</text>
</comment>
<feature type="transmembrane region" description="Helical" evidence="10">
    <location>
        <begin position="899"/>
        <end position="918"/>
    </location>
</feature>
<dbReference type="Pfam" id="PF01694">
    <property type="entry name" value="Rhomboid"/>
    <property type="match status" value="1"/>
</dbReference>
<evidence type="ECO:0000313" key="15">
    <source>
        <dbReference type="Proteomes" id="UP000570595"/>
    </source>
</evidence>
<dbReference type="Proteomes" id="UP000570595">
    <property type="component" value="Unassembled WGS sequence"/>
</dbReference>
<evidence type="ECO:0000259" key="11">
    <source>
        <dbReference type="Pfam" id="PF01694"/>
    </source>
</evidence>
<organism evidence="14 15">
    <name type="scientific">Perkinsus olseni</name>
    <name type="common">Perkinsus atlanticus</name>
    <dbReference type="NCBI Taxonomy" id="32597"/>
    <lineage>
        <taxon>Eukaryota</taxon>
        <taxon>Sar</taxon>
        <taxon>Alveolata</taxon>
        <taxon>Perkinsozoa</taxon>
        <taxon>Perkinsea</taxon>
        <taxon>Perkinsida</taxon>
        <taxon>Perkinsidae</taxon>
        <taxon>Perkinsus</taxon>
    </lineage>
</organism>
<evidence type="ECO:0000256" key="10">
    <source>
        <dbReference type="SAM" id="Phobius"/>
    </source>
</evidence>
<dbReference type="InterPro" id="IPR027104">
    <property type="entry name" value="Prp3"/>
</dbReference>
<feature type="compositionally biased region" description="Basic and acidic residues" evidence="9">
    <location>
        <begin position="56"/>
        <end position="67"/>
    </location>
</feature>
<keyword evidence="7" id="KW-0508">mRNA splicing</keyword>
<dbReference type="InterPro" id="IPR013881">
    <property type="entry name" value="Pre-mRNA_splic_Prp3_dom"/>
</dbReference>
<reference evidence="14 15" key="1">
    <citation type="submission" date="2020-04" db="EMBL/GenBank/DDBJ databases">
        <title>Perkinsus olseni comparative genomics.</title>
        <authorList>
            <person name="Bogema D.R."/>
        </authorList>
    </citation>
    <scope>NUCLEOTIDE SEQUENCE [LARGE SCALE GENOMIC DNA]</scope>
    <source>
        <strain evidence="14">ATCC PRA-179</strain>
    </source>
</reference>
<feature type="domain" description="Peptidase S54 rhomboid" evidence="11">
    <location>
        <begin position="775"/>
        <end position="912"/>
    </location>
</feature>
<evidence type="ECO:0000256" key="3">
    <source>
        <dbReference type="ARBA" id="ARBA00022664"/>
    </source>
</evidence>
<dbReference type="GO" id="GO:0000398">
    <property type="term" value="P:mRNA splicing, via spliceosome"/>
    <property type="evidence" value="ECO:0007669"/>
    <property type="project" value="InterPro"/>
</dbReference>
<feature type="transmembrane region" description="Helical" evidence="10">
    <location>
        <begin position="718"/>
        <end position="739"/>
    </location>
</feature>
<gene>
    <name evidence="14" type="primary">PRP3</name>
    <name evidence="14" type="ORF">FOZ61_007727</name>
</gene>
<dbReference type="GO" id="GO:0046540">
    <property type="term" value="C:U4/U6 x U5 tri-snRNP complex"/>
    <property type="evidence" value="ECO:0007669"/>
    <property type="project" value="InterPro"/>
</dbReference>
<feature type="region of interest" description="Disordered" evidence="9">
    <location>
        <begin position="554"/>
        <end position="586"/>
    </location>
</feature>
<evidence type="ECO:0000259" key="13">
    <source>
        <dbReference type="Pfam" id="PF08572"/>
    </source>
</evidence>
<feature type="compositionally biased region" description="Basic and acidic residues" evidence="9">
    <location>
        <begin position="20"/>
        <end position="31"/>
    </location>
</feature>
<dbReference type="PANTHER" id="PTHR14212">
    <property type="entry name" value="U4/U6-ASSOCIATED RNA SPLICING FACTOR-RELATED"/>
    <property type="match status" value="1"/>
</dbReference>
<name>A0A7J6L7N5_PEROL</name>
<dbReference type="SUPFAM" id="SSF144091">
    <property type="entry name" value="Rhomboid-like"/>
    <property type="match status" value="1"/>
</dbReference>
<dbReference type="GO" id="GO:0004252">
    <property type="term" value="F:serine-type endopeptidase activity"/>
    <property type="evidence" value="ECO:0007669"/>
    <property type="project" value="InterPro"/>
</dbReference>
<dbReference type="Pfam" id="PF08572">
    <property type="entry name" value="PRP3"/>
    <property type="match status" value="1"/>
</dbReference>
<dbReference type="InterPro" id="IPR010541">
    <property type="entry name" value="Prp3_C"/>
</dbReference>
<evidence type="ECO:0000313" key="14">
    <source>
        <dbReference type="EMBL" id="KAF4655196.1"/>
    </source>
</evidence>
<keyword evidence="3" id="KW-0507">mRNA processing</keyword>
<accession>A0A7J6L7N5</accession>
<proteinExistence type="predicted"/>
<evidence type="ECO:0000256" key="5">
    <source>
        <dbReference type="ARBA" id="ARBA00022989"/>
    </source>
</evidence>
<feature type="region of interest" description="Disordered" evidence="9">
    <location>
        <begin position="445"/>
        <end position="467"/>
    </location>
</feature>
<evidence type="ECO:0000256" key="6">
    <source>
        <dbReference type="ARBA" id="ARBA00023136"/>
    </source>
</evidence>
<keyword evidence="6 10" id="KW-0472">Membrane</keyword>
<comment type="subcellular location">
    <subcellularLocation>
        <location evidence="2">Membrane</location>
        <topology evidence="2">Multi-pass membrane protein</topology>
    </subcellularLocation>
    <subcellularLocation>
        <location evidence="1">Nucleus</location>
    </subcellularLocation>
</comment>
<dbReference type="Pfam" id="PF06544">
    <property type="entry name" value="Prp3_C"/>
    <property type="match status" value="1"/>
</dbReference>
<dbReference type="AlphaFoldDB" id="A0A7J6L7N5"/>
<protein>
    <submittedName>
        <fullName evidence="14">U4/U6-U5 snRNP complex subunit prp3</fullName>
    </submittedName>
</protein>
<dbReference type="Gene3D" id="1.20.1540.10">
    <property type="entry name" value="Rhomboid-like"/>
    <property type="match status" value="1"/>
</dbReference>
<dbReference type="InterPro" id="IPR035952">
    <property type="entry name" value="Rhomboid-like_sf"/>
</dbReference>
<evidence type="ECO:0000256" key="9">
    <source>
        <dbReference type="SAM" id="MobiDB-lite"/>
    </source>
</evidence>
<evidence type="ECO:0000256" key="8">
    <source>
        <dbReference type="ARBA" id="ARBA00023242"/>
    </source>
</evidence>
<keyword evidence="5 10" id="KW-1133">Transmembrane helix</keyword>
<feature type="domain" description="Small nuclear ribonucleoprotein Prp3 C-terminal" evidence="12">
    <location>
        <begin position="484"/>
        <end position="609"/>
    </location>
</feature>
<evidence type="ECO:0000256" key="2">
    <source>
        <dbReference type="ARBA" id="ARBA00004141"/>
    </source>
</evidence>
<evidence type="ECO:0000256" key="4">
    <source>
        <dbReference type="ARBA" id="ARBA00022692"/>
    </source>
</evidence>
<evidence type="ECO:0000259" key="12">
    <source>
        <dbReference type="Pfam" id="PF06544"/>
    </source>
</evidence>
<dbReference type="EMBL" id="JABAHT010000480">
    <property type="protein sequence ID" value="KAF4655196.1"/>
    <property type="molecule type" value="Genomic_DNA"/>
</dbReference>
<keyword evidence="8" id="KW-0539">Nucleus</keyword>
<dbReference type="GO" id="GO:0016020">
    <property type="term" value="C:membrane"/>
    <property type="evidence" value="ECO:0007669"/>
    <property type="project" value="UniProtKB-SubCell"/>
</dbReference>
<sequence>MSESTAEAKTKTDTIVVHQPEAEKADRKGKDQQQPAPTKEKRKRKSRWGAAPAGDTQHDSGSEEGHSSKKSARKSRFDTAPSAMVVGPGGTAPAIRLDAAQIAAAAAAARLAKERAQAVAQQQKSALELQSEQLNALRHGRIAAEAAARAVAQAEAMQMKGFSSGPAGGAAVSAPVALRLDQYGRELDADGKLIPMSQLRPPVALSTLKINQNRAALDMMRRSKSKNPEEAVVSGMKLGKTRSGATRDRFFDPSVHVAGAVRKPRMGFNFNESGTWTKKEIEMQKQQGVESPVATAVAKDEKAGDAAAGDGGVPAAPVVSLGVSVKIHPREAPPTAEWWDQIVIDAGGPGKVVSAYVEHPPPARSAAQPHKQEGMASLTPAERKKLRRLRRKEKATTMQDKIRMGLIPPPPPKVRMKNLMMVLGDEAVQDPTAVEKRVRAEVAARREAHEKRNEERKLPPEEKKLKKAGKWINAPETETQVHVSVYKVKDLSSKRHQFKVSKNAEQLHLSGMGIIAGPEVGNVIVVEGSRKAVRRYDKLMLRRINWNEARLGNRRRPGEEDAEDAEAAAAAAEEEEYSDYDSDTEGVTARHSDGCVRMWHGVVPKRLFPMERSGQPSWKLIQLDFLLLSMGIATSDPSQVAAVPAYQQTPSQDSTGCPNGGRWIEMGGNVVITQDTTAGAGEAMQRDSDLDEASIQHHAFSTWQRIKGYIGGPIRPRWSLTLIIIAVQVALYIVASAIMSPRGWIAPSPSVLQRLGASNYKAERCLLLYGLPYLWEVRRFFMPLLLHLSIPHLLFNASFEVSSGVRLEDQLGKLRFSILFLGSGLCGNLLSSACRVSGVGASTACYGLIGADLASSWIVWPSLDQETKARSMQQLKAMAVGLIMWEVLLHGSVDHFGHLGGLIGGLLIMPLILTHPNAAHDESRVKMARLIGGVTLAAAITASFASIILSRNSEEPAGVEKYCESLYSR</sequence>
<dbReference type="PANTHER" id="PTHR14212:SF0">
    <property type="entry name" value="U4_U6 SMALL NUCLEAR RIBONUCLEOPROTEIN PRP3"/>
    <property type="match status" value="1"/>
</dbReference>
<feature type="compositionally biased region" description="Basic and acidic residues" evidence="9">
    <location>
        <begin position="1"/>
        <end position="12"/>
    </location>
</feature>
<feature type="region of interest" description="Disordered" evidence="9">
    <location>
        <begin position="1"/>
        <end position="85"/>
    </location>
</feature>
<keyword evidence="4 10" id="KW-0812">Transmembrane</keyword>
<feature type="compositionally biased region" description="Acidic residues" evidence="9">
    <location>
        <begin position="560"/>
        <end position="584"/>
    </location>
</feature>
<evidence type="ECO:0000256" key="7">
    <source>
        <dbReference type="ARBA" id="ARBA00023187"/>
    </source>
</evidence>